<dbReference type="InterPro" id="IPR027463">
    <property type="entry name" value="AcrB_DN_DC_subdom"/>
</dbReference>
<feature type="transmembrane region" description="Helical" evidence="1">
    <location>
        <begin position="364"/>
        <end position="385"/>
    </location>
</feature>
<dbReference type="PROSITE" id="PS50156">
    <property type="entry name" value="SSD"/>
    <property type="match status" value="1"/>
</dbReference>
<dbReference type="SUPFAM" id="SSF82714">
    <property type="entry name" value="Multidrug efflux transporter AcrB TolC docking domain, DN and DC subdomains"/>
    <property type="match status" value="2"/>
</dbReference>
<proteinExistence type="predicted"/>
<dbReference type="EMBL" id="LACD01000025">
    <property type="protein sequence ID" value="KJZ40522.1"/>
    <property type="molecule type" value="Genomic_DNA"/>
</dbReference>
<keyword evidence="1" id="KW-0472">Membrane</keyword>
<dbReference type="RefSeq" id="WP_046048241.1">
    <property type="nucleotide sequence ID" value="NZ_LACD01000025.1"/>
</dbReference>
<dbReference type="Proteomes" id="UP000033500">
    <property type="component" value="Unassembled WGS sequence"/>
</dbReference>
<feature type="transmembrane region" description="Helical" evidence="1">
    <location>
        <begin position="435"/>
        <end position="455"/>
    </location>
</feature>
<dbReference type="InterPro" id="IPR000731">
    <property type="entry name" value="SSD"/>
</dbReference>
<feature type="transmembrane region" description="Helical" evidence="1">
    <location>
        <begin position="528"/>
        <end position="547"/>
    </location>
</feature>
<dbReference type="AlphaFoldDB" id="A0A0F4TAV1"/>
<dbReference type="Gene3D" id="3.30.70.1440">
    <property type="entry name" value="Multidrug efflux transporter AcrB pore domain"/>
    <property type="match status" value="1"/>
</dbReference>
<feature type="transmembrane region" description="Helical" evidence="1">
    <location>
        <begin position="909"/>
        <end position="935"/>
    </location>
</feature>
<dbReference type="GO" id="GO:0042910">
    <property type="term" value="F:xenobiotic transmembrane transporter activity"/>
    <property type="evidence" value="ECO:0007669"/>
    <property type="project" value="TreeGrafter"/>
</dbReference>
<dbReference type="PRINTS" id="PR00702">
    <property type="entry name" value="ACRIFLAVINRP"/>
</dbReference>
<feature type="transmembrane region" description="Helical" evidence="1">
    <location>
        <begin position="860"/>
        <end position="877"/>
    </location>
</feature>
<dbReference type="Gene3D" id="3.30.70.1430">
    <property type="entry name" value="Multidrug efflux transporter AcrB pore domain"/>
    <property type="match status" value="2"/>
</dbReference>
<evidence type="ECO:0000313" key="3">
    <source>
        <dbReference type="EMBL" id="KJZ40522.1"/>
    </source>
</evidence>
<dbReference type="Gene3D" id="1.20.1640.10">
    <property type="entry name" value="Multidrug efflux transporter AcrB transmembrane domain"/>
    <property type="match status" value="2"/>
</dbReference>
<comment type="caution">
    <text evidence="3">The sequence shown here is derived from an EMBL/GenBank/DDBJ whole genome shotgun (WGS) entry which is preliminary data.</text>
</comment>
<dbReference type="SUPFAM" id="SSF82693">
    <property type="entry name" value="Multidrug efflux transporter AcrB pore domain, PN1, PN2, PC1 and PC2 subdomains"/>
    <property type="match status" value="3"/>
</dbReference>
<dbReference type="NCBIfam" id="NF033617">
    <property type="entry name" value="RND_permease_2"/>
    <property type="match status" value="1"/>
</dbReference>
<dbReference type="Pfam" id="PF00873">
    <property type="entry name" value="ACR_tran"/>
    <property type="match status" value="1"/>
</dbReference>
<dbReference type="Gene3D" id="3.30.70.1320">
    <property type="entry name" value="Multidrug efflux transporter AcrB pore domain like"/>
    <property type="match status" value="1"/>
</dbReference>
<feature type="transmembrane region" description="Helical" evidence="1">
    <location>
        <begin position="391"/>
        <end position="414"/>
    </location>
</feature>
<dbReference type="InterPro" id="IPR001036">
    <property type="entry name" value="Acrflvin-R"/>
</dbReference>
<keyword evidence="1" id="KW-0812">Transmembrane</keyword>
<feature type="domain" description="SSD" evidence="2">
    <location>
        <begin position="373"/>
        <end position="492"/>
    </location>
</feature>
<gene>
    <name evidence="3" type="ORF">VC34_20980</name>
</gene>
<evidence type="ECO:0000259" key="2">
    <source>
        <dbReference type="PROSITE" id="PS50156"/>
    </source>
</evidence>
<feature type="transmembrane region" description="Helical" evidence="1">
    <location>
        <begin position="988"/>
        <end position="1014"/>
    </location>
</feature>
<dbReference type="GO" id="GO:0005886">
    <property type="term" value="C:plasma membrane"/>
    <property type="evidence" value="ECO:0007669"/>
    <property type="project" value="TreeGrafter"/>
</dbReference>
<dbReference type="SUPFAM" id="SSF82866">
    <property type="entry name" value="Multidrug efflux transporter AcrB transmembrane domain"/>
    <property type="match status" value="2"/>
</dbReference>
<dbReference type="PATRIC" id="fig|294.131.peg.3095"/>
<protein>
    <submittedName>
        <fullName evidence="3">Acriflavine resistance protein B</fullName>
    </submittedName>
</protein>
<dbReference type="Gene3D" id="3.30.2090.10">
    <property type="entry name" value="Multidrug efflux transporter AcrB TolC docking domain, DN and DC subdomains"/>
    <property type="match status" value="2"/>
</dbReference>
<evidence type="ECO:0000313" key="4">
    <source>
        <dbReference type="Proteomes" id="UP000033500"/>
    </source>
</evidence>
<feature type="transmembrane region" description="Helical" evidence="1">
    <location>
        <begin position="340"/>
        <end position="357"/>
    </location>
</feature>
<organism evidence="3 4">
    <name type="scientific">Pseudomonas fluorescens</name>
    <dbReference type="NCBI Taxonomy" id="294"/>
    <lineage>
        <taxon>Bacteria</taxon>
        <taxon>Pseudomonadati</taxon>
        <taxon>Pseudomonadota</taxon>
        <taxon>Gammaproteobacteria</taxon>
        <taxon>Pseudomonadales</taxon>
        <taxon>Pseudomonadaceae</taxon>
        <taxon>Pseudomonas</taxon>
    </lineage>
</organism>
<feature type="transmembrane region" description="Helical" evidence="1">
    <location>
        <begin position="12"/>
        <end position="33"/>
    </location>
</feature>
<feature type="transmembrane region" description="Helical" evidence="1">
    <location>
        <begin position="956"/>
        <end position="976"/>
    </location>
</feature>
<feature type="transmembrane region" description="Helical" evidence="1">
    <location>
        <begin position="467"/>
        <end position="494"/>
    </location>
</feature>
<dbReference type="PANTHER" id="PTHR32063">
    <property type="match status" value="1"/>
</dbReference>
<sequence length="1037" mass="110412">MKGHGSISAWCIDHPVATILLTFALVLLGVIAFPRLPIAPLPEAEFPTIQVAAQLPGASPETMASSVATPLEVQFSAIPGVTQMTSSSALGSTNLTLQFTLDKSIDTAAQEVQAAINTAAGKLPKDMPTLPTWRKVNPADSPVLILSVNSTQMPGTELSDLVETLLARQISQIDGVGQINITGQQRPAIRVQASADKLAAIGLTLADIRLAIQQTSLNLAKGALYGESSISTLSTNDQLFHPEEYSQLIVSYKDGAPVHLKDVAKVVNGSEDAYVQAWAGDKPGVNLVISRQPGANIVETVDRIQAALPGLEAMLPASVQVKVLVDRTQTIRASLHEVEVTLLIAILLVVAVMALFLRQWSATMIVSAVLGVSLIASFALMYIMGFSLNNLTLVAIVVAVGFVVDDAIVVVENIHRHLEAGDGMREAAIKGAGEIGFTVVSISFSLVAAFIPLLFMGGVVGRLFKEFALTATSTIMISVVVSLTLAPTLAALFMRAPVHHAHSKPTFGERLLAGYEKLLRRALAHQKLMIGVFGLSLGLAIAGYIFIPKGFFPVQDTGFVLGTTEAAADISYGDMVKKHLAMAEIVAADPAVAAFSHSVGVSGSNQTIANGRFWISLKKRGDRDVSASQFIDRIRPQLMKVPGIVLYLRAGQDINLSSGPSRAQYQYVLKSNDGAVLSTWTQRLTEKLRANPAFRDISNDLQLGGSITHISIDRSAAARFGLTASDVDEALYDAFGQRQINEFQTQINQYNVILELDTKQRGKAESLNYFYLRSPLSGEMVPLSALAKFDAPTVGPLSIAHDGMFPAANLSFNLAPGVALGDAVIMLNQAKAEIGMPAAMSGNFQGAAQAFQSSLASQPWLILAALVAVYIILGVLYESFVHPLTIISTLPSAGLGAVIMLWICGQDFSIMALIGLVLLIGIVKKNGILMIDFALEAQRKGGLPPEEAIYQACITRFRPIIMTTLAALLGALPLMLGYGTGAELRQPLGIAVVGGLLVSQALTLFTTPVIYLWLERLFHRHTLPPAPAPLPALATTD</sequence>
<reference evidence="3 4" key="1">
    <citation type="submission" date="2015-03" db="EMBL/GenBank/DDBJ databases">
        <title>Comparative genomics of Pseudomonas insights into diversity of traits involved in vanlence and defense.</title>
        <authorList>
            <person name="Qin Y."/>
        </authorList>
    </citation>
    <scope>NUCLEOTIDE SEQUENCE [LARGE SCALE GENOMIC DNA]</scope>
    <source>
        <strain evidence="3 4">C3</strain>
    </source>
</reference>
<accession>A0A0F4TAV1</accession>
<name>A0A0F4TAV1_PSEFL</name>
<feature type="transmembrane region" description="Helical" evidence="1">
    <location>
        <begin position="884"/>
        <end position="903"/>
    </location>
</feature>
<dbReference type="PANTHER" id="PTHR32063:SF30">
    <property type="entry name" value="ACRB_ACRD_ACRF FAMILY PROTEIN"/>
    <property type="match status" value="1"/>
</dbReference>
<dbReference type="FunFam" id="3.30.70.1430:FF:000001">
    <property type="entry name" value="Efflux pump membrane transporter"/>
    <property type="match status" value="1"/>
</dbReference>
<evidence type="ECO:0000256" key="1">
    <source>
        <dbReference type="SAM" id="Phobius"/>
    </source>
</evidence>
<keyword evidence="1" id="KW-1133">Transmembrane helix</keyword>